<evidence type="ECO:0000256" key="1">
    <source>
        <dbReference type="ARBA" id="ARBA00023002"/>
    </source>
</evidence>
<feature type="signal peptide" evidence="2">
    <location>
        <begin position="1"/>
        <end position="31"/>
    </location>
</feature>
<dbReference type="Proteomes" id="UP000033121">
    <property type="component" value="Unassembled WGS sequence"/>
</dbReference>
<dbReference type="InterPro" id="IPR036291">
    <property type="entry name" value="NAD(P)-bd_dom_sf"/>
</dbReference>
<dbReference type="Gene3D" id="3.30.360.10">
    <property type="entry name" value="Dihydrodipicolinate Reductase, domain 2"/>
    <property type="match status" value="1"/>
</dbReference>
<evidence type="ECO:0000256" key="2">
    <source>
        <dbReference type="SAM" id="SignalP"/>
    </source>
</evidence>
<dbReference type="PANTHER" id="PTHR43818">
    <property type="entry name" value="BCDNA.GH03377"/>
    <property type="match status" value="1"/>
</dbReference>
<keyword evidence="1" id="KW-0560">Oxidoreductase</keyword>
<name>A0A0E9N039_9BACT</name>
<dbReference type="Gene3D" id="3.40.50.720">
    <property type="entry name" value="NAD(P)-binding Rossmann-like Domain"/>
    <property type="match status" value="1"/>
</dbReference>
<dbReference type="EMBL" id="BBWV01000002">
    <property type="protein sequence ID" value="GAO43148.1"/>
    <property type="molecule type" value="Genomic_DNA"/>
</dbReference>
<dbReference type="SUPFAM" id="SSF51735">
    <property type="entry name" value="NAD(P)-binding Rossmann-fold domains"/>
    <property type="match status" value="1"/>
</dbReference>
<organism evidence="5 6">
    <name type="scientific">Flavihumibacter petaseus NBRC 106054</name>
    <dbReference type="NCBI Taxonomy" id="1220578"/>
    <lineage>
        <taxon>Bacteria</taxon>
        <taxon>Pseudomonadati</taxon>
        <taxon>Bacteroidota</taxon>
        <taxon>Chitinophagia</taxon>
        <taxon>Chitinophagales</taxon>
        <taxon>Chitinophagaceae</taxon>
        <taxon>Flavihumibacter</taxon>
    </lineage>
</organism>
<evidence type="ECO:0000259" key="4">
    <source>
        <dbReference type="Pfam" id="PF22725"/>
    </source>
</evidence>
<dbReference type="GO" id="GO:0016491">
    <property type="term" value="F:oxidoreductase activity"/>
    <property type="evidence" value="ECO:0007669"/>
    <property type="project" value="UniProtKB-KW"/>
</dbReference>
<feature type="domain" description="GFO/IDH/MocA-like oxidoreductase" evidence="4">
    <location>
        <begin position="175"/>
        <end position="295"/>
    </location>
</feature>
<evidence type="ECO:0000313" key="5">
    <source>
        <dbReference type="EMBL" id="GAO43148.1"/>
    </source>
</evidence>
<keyword evidence="6" id="KW-1185">Reference proteome</keyword>
<keyword evidence="2" id="KW-0732">Signal</keyword>
<comment type="caution">
    <text evidence="5">The sequence shown here is derived from an EMBL/GenBank/DDBJ whole genome shotgun (WGS) entry which is preliminary data.</text>
</comment>
<dbReference type="AlphaFoldDB" id="A0A0E9N039"/>
<evidence type="ECO:0000259" key="3">
    <source>
        <dbReference type="Pfam" id="PF01408"/>
    </source>
</evidence>
<dbReference type="Pfam" id="PF01408">
    <property type="entry name" value="GFO_IDH_MocA"/>
    <property type="match status" value="1"/>
</dbReference>
<feature type="domain" description="Gfo/Idh/MocA-like oxidoreductase N-terminal" evidence="3">
    <location>
        <begin position="38"/>
        <end position="157"/>
    </location>
</feature>
<dbReference type="STRING" id="1220578.FPE01S_02_02520"/>
<dbReference type="InterPro" id="IPR050463">
    <property type="entry name" value="Gfo/Idh/MocA_oxidrdct_glycsds"/>
</dbReference>
<accession>A0A0E9N039</accession>
<dbReference type="SUPFAM" id="SSF55347">
    <property type="entry name" value="Glyceraldehyde-3-phosphate dehydrogenase-like, C-terminal domain"/>
    <property type="match status" value="1"/>
</dbReference>
<proteinExistence type="predicted"/>
<dbReference type="InterPro" id="IPR055170">
    <property type="entry name" value="GFO_IDH_MocA-like_dom"/>
</dbReference>
<gene>
    <name evidence="5" type="ORF">FPE01S_02_02520</name>
</gene>
<feature type="chain" id="PRO_5002429733" evidence="2">
    <location>
        <begin position="32"/>
        <end position="370"/>
    </location>
</feature>
<dbReference type="Pfam" id="PF22725">
    <property type="entry name" value="GFO_IDH_MocA_C3"/>
    <property type="match status" value="1"/>
</dbReference>
<dbReference type="GO" id="GO:0000166">
    <property type="term" value="F:nucleotide binding"/>
    <property type="evidence" value="ECO:0007669"/>
    <property type="project" value="InterPro"/>
</dbReference>
<dbReference type="RefSeq" id="WP_245623987.1">
    <property type="nucleotide sequence ID" value="NZ_BBWV01000002.1"/>
</dbReference>
<reference evidence="5 6" key="1">
    <citation type="submission" date="2015-04" db="EMBL/GenBank/DDBJ databases">
        <title>Whole genome shotgun sequence of Flavihumibacter petaseus NBRC 106054.</title>
        <authorList>
            <person name="Miyazawa S."/>
            <person name="Hosoyama A."/>
            <person name="Hashimoto M."/>
            <person name="Noguchi M."/>
            <person name="Tsuchikane K."/>
            <person name="Ohji S."/>
            <person name="Yamazoe A."/>
            <person name="Ichikawa N."/>
            <person name="Kimura A."/>
            <person name="Fujita N."/>
        </authorList>
    </citation>
    <scope>NUCLEOTIDE SEQUENCE [LARGE SCALE GENOMIC DNA]</scope>
    <source>
        <strain evidence="5 6">NBRC 106054</strain>
    </source>
</reference>
<evidence type="ECO:0000313" key="6">
    <source>
        <dbReference type="Proteomes" id="UP000033121"/>
    </source>
</evidence>
<sequence length="370" mass="40954">MQKFSPMRLVPHLLAVFCLLTATLANLPAAAQKQALLRVGVAGLSHDHAHQVMSQFKKSLVEIVGIVERDHLLVERYKKTYDLPDSLFYNDLTTLIMNKKPDAVLAYNAINEHLAVVEACIPKGVPVMVEKPLATTMVDADKIATLSRKHKVPVLTNYETTWYNSNQFVYSEVKNKGSIGAIRKMVAHDGHEGPKEIGCSAEFLNWLTDPVGNGGGASRDFGCYGANLMTWLMDGRAPISVTATIKRIKPNVYPKVDDDAVIVLEYPDAIGIIEASWNWPYSIKDLEVFGVKGYLQAQDGNRVRQRSKDTYQQLNPPITKYTDNIQYLQAYLRGEVAPGVDLSSLENNLIVVKILDAATRSAASGQKVKL</sequence>
<dbReference type="InterPro" id="IPR000683">
    <property type="entry name" value="Gfo/Idh/MocA-like_OxRdtase_N"/>
</dbReference>
<protein>
    <submittedName>
        <fullName evidence="5">Putative oxidoreductase</fullName>
    </submittedName>
</protein>
<dbReference type="PANTHER" id="PTHR43818:SF11">
    <property type="entry name" value="BCDNA.GH03377"/>
    <property type="match status" value="1"/>
</dbReference>